<comment type="caution">
    <text evidence="1">The sequence shown here is derived from an EMBL/GenBank/DDBJ whole genome shotgun (WGS) entry which is preliminary data.</text>
</comment>
<dbReference type="InterPro" id="IPR043519">
    <property type="entry name" value="NT_sf"/>
</dbReference>
<proteinExistence type="predicted"/>
<evidence type="ECO:0000313" key="1">
    <source>
        <dbReference type="EMBL" id="GAA4725857.1"/>
    </source>
</evidence>
<keyword evidence="2" id="KW-1185">Reference proteome</keyword>
<accession>A0ABP8YCR7</accession>
<evidence type="ECO:0008006" key="3">
    <source>
        <dbReference type="Google" id="ProtNLM"/>
    </source>
</evidence>
<dbReference type="EMBL" id="BAABHM010000041">
    <property type="protein sequence ID" value="GAA4725857.1"/>
    <property type="molecule type" value="Genomic_DNA"/>
</dbReference>
<evidence type="ECO:0000313" key="2">
    <source>
        <dbReference type="Proteomes" id="UP001500843"/>
    </source>
</evidence>
<sequence length="257" mass="28443">MGADLWLHKLPLVGSVEAPSRELLVSGSAPVPVPWLPMRLQRGVTVAGIEPGVARALARACLVDWTRTEYIAHVVKVDVTEADRLLHQLESDGYVMQQTREYDGEPEVWWNTTLLGSGLAGASFLKPINRAKAEALLAGVLERAASYNADPDKPVWIERISLFGSLLDQTATDFGDIDLHVVLEDRAEHDVAEAALAYARASGKSFPSWIDKLFWGQIEAKQILRNRSGYLSIHTEDLSDVTDQLTVVYERERADRG</sequence>
<protein>
    <recommendedName>
        <fullName evidence="3">Nucleotidyltransferase-like protein</fullName>
    </recommendedName>
</protein>
<reference evidence="2" key="1">
    <citation type="journal article" date="2019" name="Int. J. Syst. Evol. Microbiol.">
        <title>The Global Catalogue of Microorganisms (GCM) 10K type strain sequencing project: providing services to taxonomists for standard genome sequencing and annotation.</title>
        <authorList>
            <consortium name="The Broad Institute Genomics Platform"/>
            <consortium name="The Broad Institute Genome Sequencing Center for Infectious Disease"/>
            <person name="Wu L."/>
            <person name="Ma J."/>
        </authorList>
    </citation>
    <scope>NUCLEOTIDE SEQUENCE [LARGE SCALE GENOMIC DNA]</scope>
    <source>
        <strain evidence="2">JCM 17975</strain>
    </source>
</reference>
<dbReference type="SUPFAM" id="SSF81301">
    <property type="entry name" value="Nucleotidyltransferase"/>
    <property type="match status" value="1"/>
</dbReference>
<dbReference type="Proteomes" id="UP001500843">
    <property type="component" value="Unassembled WGS sequence"/>
</dbReference>
<organism evidence="1 2">
    <name type="scientific">Promicromonospora umidemergens</name>
    <dbReference type="NCBI Taxonomy" id="629679"/>
    <lineage>
        <taxon>Bacteria</taxon>
        <taxon>Bacillati</taxon>
        <taxon>Actinomycetota</taxon>
        <taxon>Actinomycetes</taxon>
        <taxon>Micrococcales</taxon>
        <taxon>Promicromonosporaceae</taxon>
        <taxon>Promicromonospora</taxon>
    </lineage>
</organism>
<gene>
    <name evidence="1" type="ORF">GCM10023198_58630</name>
</gene>
<name>A0ABP8YCR7_9MICO</name>